<evidence type="ECO:0000256" key="1">
    <source>
        <dbReference type="SAM" id="MobiDB-lite"/>
    </source>
</evidence>
<dbReference type="EMBL" id="CADCVL010000165">
    <property type="protein sequence ID" value="CAA9474385.1"/>
    <property type="molecule type" value="Genomic_DNA"/>
</dbReference>
<feature type="region of interest" description="Disordered" evidence="1">
    <location>
        <begin position="1"/>
        <end position="96"/>
    </location>
</feature>
<protein>
    <submittedName>
        <fullName evidence="2">Uncharacterized protein</fullName>
    </submittedName>
</protein>
<feature type="non-terminal residue" evidence="2">
    <location>
        <position position="1"/>
    </location>
</feature>
<proteinExistence type="predicted"/>
<sequence>ELGRLRSGPHAAGCRVRRYRSCNHRREPIPPAGAAAPGASPPRPHRDHGRTQRDGSSNAARAGGSLRVRGRFACRRGRHPRAPSDRPAGSQHAGPL</sequence>
<dbReference type="AlphaFoldDB" id="A0A6J4RLY1"/>
<feature type="compositionally biased region" description="Basic residues" evidence="1">
    <location>
        <begin position="68"/>
        <end position="81"/>
    </location>
</feature>
<name>A0A6J4RLY1_9ACTN</name>
<gene>
    <name evidence="2" type="ORF">AVDCRST_MAG65-1006</name>
</gene>
<accession>A0A6J4RLY1</accession>
<organism evidence="2">
    <name type="scientific">uncultured Solirubrobacteraceae bacterium</name>
    <dbReference type="NCBI Taxonomy" id="1162706"/>
    <lineage>
        <taxon>Bacteria</taxon>
        <taxon>Bacillati</taxon>
        <taxon>Actinomycetota</taxon>
        <taxon>Thermoleophilia</taxon>
        <taxon>Solirubrobacterales</taxon>
        <taxon>Solirubrobacteraceae</taxon>
        <taxon>environmental samples</taxon>
    </lineage>
</organism>
<feature type="non-terminal residue" evidence="2">
    <location>
        <position position="96"/>
    </location>
</feature>
<reference evidence="2" key="1">
    <citation type="submission" date="2020-02" db="EMBL/GenBank/DDBJ databases">
        <authorList>
            <person name="Meier V. D."/>
        </authorList>
    </citation>
    <scope>NUCLEOTIDE SEQUENCE</scope>
    <source>
        <strain evidence="2">AVDCRST_MAG65</strain>
    </source>
</reference>
<evidence type="ECO:0000313" key="2">
    <source>
        <dbReference type="EMBL" id="CAA9474385.1"/>
    </source>
</evidence>